<proteinExistence type="inferred from homology"/>
<dbReference type="Gene3D" id="3.90.1180.10">
    <property type="entry name" value="Ribosomal protein L13"/>
    <property type="match status" value="1"/>
</dbReference>
<protein>
    <recommendedName>
        <fullName evidence="6">39S ribosomal protein L13, mitochondrial</fullName>
    </recommendedName>
</protein>
<dbReference type="CTD" id="20244684"/>
<dbReference type="GO" id="GO:0003735">
    <property type="term" value="F:structural constituent of ribosome"/>
    <property type="evidence" value="ECO:0007669"/>
    <property type="project" value="InterPro"/>
</dbReference>
<evidence type="ECO:0000313" key="5">
    <source>
        <dbReference type="Proteomes" id="UP000030746"/>
    </source>
</evidence>
<dbReference type="OrthoDB" id="274622at2759"/>
<dbReference type="RefSeq" id="XP_009047889.1">
    <property type="nucleotide sequence ID" value="XM_009049641.1"/>
</dbReference>
<dbReference type="GO" id="GO:0005762">
    <property type="term" value="C:mitochondrial large ribosomal subunit"/>
    <property type="evidence" value="ECO:0007669"/>
    <property type="project" value="TreeGrafter"/>
</dbReference>
<dbReference type="HOGENOM" id="CLU_082184_1_3_1"/>
<dbReference type="OMA" id="HKPIYTP"/>
<dbReference type="GeneID" id="20244684"/>
<gene>
    <name evidence="4" type="ORF">LOTGIDRAFT_186083</name>
</gene>
<evidence type="ECO:0000313" key="4">
    <source>
        <dbReference type="EMBL" id="ESP01255.1"/>
    </source>
</evidence>
<dbReference type="InterPro" id="IPR005822">
    <property type="entry name" value="Ribosomal_uL13"/>
</dbReference>
<dbReference type="FunFam" id="3.90.1180.10:FF:000005">
    <property type="entry name" value="39S ribosomal protein L13, mitochondrial"/>
    <property type="match status" value="1"/>
</dbReference>
<dbReference type="CDD" id="cd00392">
    <property type="entry name" value="Ribosomal_L13"/>
    <property type="match status" value="1"/>
</dbReference>
<evidence type="ECO:0000256" key="3">
    <source>
        <dbReference type="ARBA" id="ARBA00023274"/>
    </source>
</evidence>
<dbReference type="AlphaFoldDB" id="V4CGN4"/>
<dbReference type="STRING" id="225164.V4CGN4"/>
<keyword evidence="3" id="KW-0687">Ribonucleoprotein</keyword>
<dbReference type="SUPFAM" id="SSF52161">
    <property type="entry name" value="Ribosomal protein L13"/>
    <property type="match status" value="1"/>
</dbReference>
<dbReference type="PANTHER" id="PTHR11545">
    <property type="entry name" value="RIBOSOMAL PROTEIN L13"/>
    <property type="match status" value="1"/>
</dbReference>
<accession>V4CGN4</accession>
<evidence type="ECO:0008006" key="6">
    <source>
        <dbReference type="Google" id="ProtNLM"/>
    </source>
</evidence>
<keyword evidence="5" id="KW-1185">Reference proteome</keyword>
<dbReference type="GO" id="GO:0017148">
    <property type="term" value="P:negative regulation of translation"/>
    <property type="evidence" value="ECO:0007669"/>
    <property type="project" value="TreeGrafter"/>
</dbReference>
<dbReference type="Pfam" id="PF00572">
    <property type="entry name" value="Ribosomal_L13"/>
    <property type="match status" value="1"/>
</dbReference>
<organism evidence="4 5">
    <name type="scientific">Lottia gigantea</name>
    <name type="common">Giant owl limpet</name>
    <dbReference type="NCBI Taxonomy" id="225164"/>
    <lineage>
        <taxon>Eukaryota</taxon>
        <taxon>Metazoa</taxon>
        <taxon>Spiralia</taxon>
        <taxon>Lophotrochozoa</taxon>
        <taxon>Mollusca</taxon>
        <taxon>Gastropoda</taxon>
        <taxon>Patellogastropoda</taxon>
        <taxon>Lottioidea</taxon>
        <taxon>Lottiidae</taxon>
        <taxon>Lottia</taxon>
    </lineage>
</organism>
<name>V4CGN4_LOTGI</name>
<dbReference type="KEGG" id="lgi:LOTGIDRAFT_186083"/>
<dbReference type="EMBL" id="KB200521">
    <property type="protein sequence ID" value="ESP01255.1"/>
    <property type="molecule type" value="Genomic_DNA"/>
</dbReference>
<dbReference type="GO" id="GO:0006412">
    <property type="term" value="P:translation"/>
    <property type="evidence" value="ECO:0007669"/>
    <property type="project" value="InterPro"/>
</dbReference>
<sequence>MANNRVLQWATFARTWWIFDANHQCHIKSAKRIALYLQGKHKPIYHPLSDIGDHVVVINTAGISMRNDFWRKWKYNHHTGYAGGHSVTSAWRLHELDQTKVVEKSVYATLPGNLLRRRMMRRLHLFTDDNVPDDILQNVTDQIRQVTVVPRLIQEYTQEELDAMPKLFDWPDDYEIEFKRRKEDDEIKKYLK</sequence>
<comment type="similarity">
    <text evidence="1">Belongs to the universal ribosomal protein uL13 family.</text>
</comment>
<dbReference type="Proteomes" id="UP000030746">
    <property type="component" value="Unassembled WGS sequence"/>
</dbReference>
<dbReference type="PANTHER" id="PTHR11545:SF2">
    <property type="entry name" value="LARGE RIBOSOMAL SUBUNIT PROTEIN UL13M"/>
    <property type="match status" value="1"/>
</dbReference>
<keyword evidence="2" id="KW-0689">Ribosomal protein</keyword>
<dbReference type="GO" id="GO:0003729">
    <property type="term" value="F:mRNA binding"/>
    <property type="evidence" value="ECO:0007669"/>
    <property type="project" value="TreeGrafter"/>
</dbReference>
<evidence type="ECO:0000256" key="2">
    <source>
        <dbReference type="ARBA" id="ARBA00022980"/>
    </source>
</evidence>
<dbReference type="InterPro" id="IPR036899">
    <property type="entry name" value="Ribosomal_uL13_sf"/>
</dbReference>
<reference evidence="4 5" key="1">
    <citation type="journal article" date="2013" name="Nature">
        <title>Insights into bilaterian evolution from three spiralian genomes.</title>
        <authorList>
            <person name="Simakov O."/>
            <person name="Marletaz F."/>
            <person name="Cho S.J."/>
            <person name="Edsinger-Gonzales E."/>
            <person name="Havlak P."/>
            <person name="Hellsten U."/>
            <person name="Kuo D.H."/>
            <person name="Larsson T."/>
            <person name="Lv J."/>
            <person name="Arendt D."/>
            <person name="Savage R."/>
            <person name="Osoegawa K."/>
            <person name="de Jong P."/>
            <person name="Grimwood J."/>
            <person name="Chapman J.A."/>
            <person name="Shapiro H."/>
            <person name="Aerts A."/>
            <person name="Otillar R.P."/>
            <person name="Terry A.Y."/>
            <person name="Boore J.L."/>
            <person name="Grigoriev I.V."/>
            <person name="Lindberg D.R."/>
            <person name="Seaver E.C."/>
            <person name="Weisblat D.A."/>
            <person name="Putnam N.H."/>
            <person name="Rokhsar D.S."/>
        </authorList>
    </citation>
    <scope>NUCLEOTIDE SEQUENCE [LARGE SCALE GENOMIC DNA]</scope>
</reference>
<dbReference type="HAMAP" id="MF_01366">
    <property type="entry name" value="Ribosomal_uL13"/>
    <property type="match status" value="1"/>
</dbReference>
<evidence type="ECO:0000256" key="1">
    <source>
        <dbReference type="ARBA" id="ARBA00006227"/>
    </source>
</evidence>
<dbReference type="InterPro" id="IPR005823">
    <property type="entry name" value="Ribosomal_uL13_bac-type"/>
</dbReference>
<dbReference type="PIRSF" id="PIRSF002181">
    <property type="entry name" value="Ribosomal_L13"/>
    <property type="match status" value="1"/>
</dbReference>